<comment type="caution">
    <text evidence="1">The sequence shown here is derived from an EMBL/GenBank/DDBJ whole genome shotgun (WGS) entry which is preliminary data.</text>
</comment>
<dbReference type="CDD" id="cd15489">
    <property type="entry name" value="PHD_SF"/>
    <property type="match status" value="1"/>
</dbReference>
<dbReference type="AlphaFoldDB" id="A0A0L1JHC5"/>
<accession>A0A0L1JHC5</accession>
<dbReference type="InterPro" id="IPR013083">
    <property type="entry name" value="Znf_RING/FYVE/PHD"/>
</dbReference>
<dbReference type="InterPro" id="IPR011011">
    <property type="entry name" value="Znf_FYVE_PHD"/>
</dbReference>
<reference evidence="1 2" key="1">
    <citation type="submission" date="2014-06" db="EMBL/GenBank/DDBJ databases">
        <title>The Genome of the Aflatoxigenic Filamentous Fungus Aspergillus nomius.</title>
        <authorList>
            <person name="Moore M.G."/>
            <person name="Shannon B.M."/>
            <person name="Brian M.M."/>
        </authorList>
    </citation>
    <scope>NUCLEOTIDE SEQUENCE [LARGE SCALE GENOMIC DNA]</scope>
    <source>
        <strain evidence="1 2">NRRL 13137</strain>
    </source>
</reference>
<proteinExistence type="predicted"/>
<evidence type="ECO:0000313" key="1">
    <source>
        <dbReference type="EMBL" id="KNG90793.1"/>
    </source>
</evidence>
<dbReference type="GeneID" id="26802638"/>
<evidence type="ECO:0000313" key="2">
    <source>
        <dbReference type="Proteomes" id="UP000037505"/>
    </source>
</evidence>
<name>A0A0L1JHC5_ASPN3</name>
<sequence length="510" mass="58464">MGCRGLWNLHINGKWYRWCHPRGRISPPDDEFTWRTIRQLHDKPNNLEGWEIVPFPSPIHSNLDYVYTVDQDAGTFTLSLWNVLDGLLAPATIRIDLAKIYESSNILKHSFQQSQYSSNNSISETKVTQFQSLVSEMLEIDFGIPTSMNEVQERFFTDFVFLWRFYVDDPLTWRYDSPIFNVLCIAFLRLAAWDFEVSFDSNVELPISFASIPAWNYPKAGIYWFHGYLVILQEDVDSGAMIDRAILKAKSYINNSQFMHQDIRLILISPHHVTFVELSHNTALSNSSLVLLANSSATQCSPGFRALARVLTSDCWKKPPILRERWQFTVPPEVFRMILCELDPRDAVAFAQASFAAEQYYYSLVPQLKNVKVQNYKSSIPCCGKRGRLEENGICCFKCYSWQHLECVGIENGLSYNPYVCTDCQGNRNCLVLEPGGINRVSRRKSREGRQIEIRGSAKSLQLRLSKPSHLRPELKFLGNLVSIPPSLIDYTILFNGPFSGLAYGLEDRS</sequence>
<dbReference type="RefSeq" id="XP_015411716.1">
    <property type="nucleotide sequence ID" value="XM_015546092.1"/>
</dbReference>
<dbReference type="SUPFAM" id="SSF57903">
    <property type="entry name" value="FYVE/PHD zinc finger"/>
    <property type="match status" value="1"/>
</dbReference>
<dbReference type="EMBL" id="JNOM01000009">
    <property type="protein sequence ID" value="KNG90793.1"/>
    <property type="molecule type" value="Genomic_DNA"/>
</dbReference>
<keyword evidence="2" id="KW-1185">Reference proteome</keyword>
<gene>
    <name evidence="1" type="ORF">ANOM_000834</name>
</gene>
<dbReference type="Gene3D" id="3.30.40.10">
    <property type="entry name" value="Zinc/RING finger domain, C3HC4 (zinc finger)"/>
    <property type="match status" value="1"/>
</dbReference>
<protein>
    <submittedName>
        <fullName evidence="1">Uncharacterized protein</fullName>
    </submittedName>
</protein>
<organism evidence="1 2">
    <name type="scientific">Aspergillus nomiae NRRL (strain ATCC 15546 / NRRL 13137 / CBS 260.88 / M93)</name>
    <dbReference type="NCBI Taxonomy" id="1509407"/>
    <lineage>
        <taxon>Eukaryota</taxon>
        <taxon>Fungi</taxon>
        <taxon>Dikarya</taxon>
        <taxon>Ascomycota</taxon>
        <taxon>Pezizomycotina</taxon>
        <taxon>Eurotiomycetes</taxon>
        <taxon>Eurotiomycetidae</taxon>
        <taxon>Eurotiales</taxon>
        <taxon>Aspergillaceae</taxon>
        <taxon>Aspergillus</taxon>
        <taxon>Aspergillus subgen. Circumdati</taxon>
    </lineage>
</organism>
<dbReference type="OrthoDB" id="1928087at2759"/>
<dbReference type="Proteomes" id="UP000037505">
    <property type="component" value="Unassembled WGS sequence"/>
</dbReference>